<keyword evidence="3" id="KW-0813">Transport</keyword>
<feature type="domain" description="AP complex mu/sigma subunit" evidence="6">
    <location>
        <begin position="1"/>
        <end position="71"/>
    </location>
</feature>
<keyword evidence="4" id="KW-0653">Protein transport</keyword>
<comment type="subcellular location">
    <subcellularLocation>
        <location evidence="1">Endomembrane system</location>
        <topology evidence="1">Peripheral membrane protein</topology>
    </subcellularLocation>
</comment>
<evidence type="ECO:0000256" key="1">
    <source>
        <dbReference type="ARBA" id="ARBA00004184"/>
    </source>
</evidence>
<evidence type="ECO:0000256" key="4">
    <source>
        <dbReference type="ARBA" id="ARBA00022927"/>
    </source>
</evidence>
<dbReference type="SUPFAM" id="SSF64356">
    <property type="entry name" value="SNARE-like"/>
    <property type="match status" value="1"/>
</dbReference>
<dbReference type="Proteomes" id="UP000008912">
    <property type="component" value="Unassembled WGS sequence"/>
</dbReference>
<sequence length="74" mass="8801">MVKAIIIFSNHGKPWLSKFYQTYSEDTEQQIINEMFYLVSKRDENFLEGGFLTGGSDSKLIYRHYATLYIHIRF</sequence>
<keyword evidence="5" id="KW-0472">Membrane</keyword>
<dbReference type="GO" id="GO:0015031">
    <property type="term" value="P:protein transport"/>
    <property type="evidence" value="ECO:0007669"/>
    <property type="project" value="UniProtKB-KW"/>
</dbReference>
<dbReference type="PANTHER" id="PTHR11753">
    <property type="entry name" value="ADAPTOR COMPLEXES SMALL SUBUNIT FAMILY"/>
    <property type="match status" value="1"/>
</dbReference>
<dbReference type="Gene3D" id="3.30.450.60">
    <property type="match status" value="1"/>
</dbReference>
<accession>A0A7N5KH40</accession>
<protein>
    <recommendedName>
        <fullName evidence="6">AP complex mu/sigma subunit domain-containing protein</fullName>
    </recommendedName>
</protein>
<comment type="similarity">
    <text evidence="2">Belongs to the adaptor complexes small subunit family.</text>
</comment>
<reference evidence="7" key="2">
    <citation type="submission" date="2025-08" db="UniProtKB">
        <authorList>
            <consortium name="Ensembl"/>
        </authorList>
    </citation>
    <scope>IDENTIFICATION</scope>
</reference>
<evidence type="ECO:0000313" key="8">
    <source>
        <dbReference type="Proteomes" id="UP000008912"/>
    </source>
</evidence>
<proteinExistence type="inferred from homology"/>
<name>A0A7N5KH40_AILME</name>
<dbReference type="AlphaFoldDB" id="A0A7N5KH40"/>
<dbReference type="Pfam" id="PF01217">
    <property type="entry name" value="Clat_adaptor_s"/>
    <property type="match status" value="1"/>
</dbReference>
<dbReference type="GeneTree" id="ENSGT00970000193421"/>
<dbReference type="InParanoid" id="A0A7N5KH40"/>
<keyword evidence="8" id="KW-1185">Reference proteome</keyword>
<evidence type="ECO:0000256" key="2">
    <source>
        <dbReference type="ARBA" id="ARBA00006972"/>
    </source>
</evidence>
<dbReference type="Ensembl" id="ENSAMET00000039303.1">
    <property type="protein sequence ID" value="ENSAMEP00000039879.1"/>
    <property type="gene ID" value="ENSAMEG00000025903.1"/>
</dbReference>
<organism evidence="7 8">
    <name type="scientific">Ailuropoda melanoleuca</name>
    <name type="common">Giant panda</name>
    <dbReference type="NCBI Taxonomy" id="9646"/>
    <lineage>
        <taxon>Eukaryota</taxon>
        <taxon>Metazoa</taxon>
        <taxon>Chordata</taxon>
        <taxon>Craniata</taxon>
        <taxon>Vertebrata</taxon>
        <taxon>Euteleostomi</taxon>
        <taxon>Mammalia</taxon>
        <taxon>Eutheria</taxon>
        <taxon>Laurasiatheria</taxon>
        <taxon>Carnivora</taxon>
        <taxon>Caniformia</taxon>
        <taxon>Ursidae</taxon>
        <taxon>Ailuropoda</taxon>
    </lineage>
</organism>
<evidence type="ECO:0000256" key="3">
    <source>
        <dbReference type="ARBA" id="ARBA00022448"/>
    </source>
</evidence>
<reference evidence="7" key="3">
    <citation type="submission" date="2025-09" db="UniProtKB">
        <authorList>
            <consortium name="Ensembl"/>
        </authorList>
    </citation>
    <scope>IDENTIFICATION</scope>
</reference>
<evidence type="ECO:0000256" key="5">
    <source>
        <dbReference type="ARBA" id="ARBA00023136"/>
    </source>
</evidence>
<reference evidence="7 8" key="1">
    <citation type="journal article" date="2010" name="Nature">
        <title>The sequence and de novo assembly of the giant panda genome.</title>
        <authorList>
            <person name="Li R."/>
            <person name="Fan W."/>
            <person name="Tian G."/>
            <person name="Zhu H."/>
            <person name="He L."/>
            <person name="Cai J."/>
            <person name="Huang Q."/>
            <person name="Cai Q."/>
            <person name="Li B."/>
            <person name="Bai Y."/>
            <person name="Zhang Z."/>
            <person name="Zhang Y."/>
            <person name="Wang W."/>
            <person name="Li J."/>
            <person name="Wei F."/>
            <person name="Li H."/>
            <person name="Jian M."/>
            <person name="Li J."/>
            <person name="Zhang Z."/>
            <person name="Nielsen R."/>
            <person name="Li D."/>
            <person name="Gu W."/>
            <person name="Yang Z."/>
            <person name="Xuan Z."/>
            <person name="Ryder O.A."/>
            <person name="Leung F.C."/>
            <person name="Zhou Y."/>
            <person name="Cao J."/>
            <person name="Sun X."/>
            <person name="Fu Y."/>
            <person name="Fang X."/>
            <person name="Guo X."/>
            <person name="Wang B."/>
            <person name="Hou R."/>
            <person name="Shen F."/>
            <person name="Mu B."/>
            <person name="Ni P."/>
            <person name="Lin R."/>
            <person name="Qian W."/>
            <person name="Wang G."/>
            <person name="Yu C."/>
            <person name="Nie W."/>
            <person name="Wang J."/>
            <person name="Wu Z."/>
            <person name="Liang H."/>
            <person name="Min J."/>
            <person name="Wu Q."/>
            <person name="Cheng S."/>
            <person name="Ruan J."/>
            <person name="Wang M."/>
            <person name="Shi Z."/>
            <person name="Wen M."/>
            <person name="Liu B."/>
            <person name="Ren X."/>
            <person name="Zheng H."/>
            <person name="Dong D."/>
            <person name="Cook K."/>
            <person name="Shan G."/>
            <person name="Zhang H."/>
            <person name="Kosiol C."/>
            <person name="Xie X."/>
            <person name="Lu Z."/>
            <person name="Zheng H."/>
            <person name="Li Y."/>
            <person name="Steiner C.C."/>
            <person name="Lam T.T."/>
            <person name="Lin S."/>
            <person name="Zhang Q."/>
            <person name="Li G."/>
            <person name="Tian J."/>
            <person name="Gong T."/>
            <person name="Liu H."/>
            <person name="Zhang D."/>
            <person name="Fang L."/>
            <person name="Ye C."/>
            <person name="Zhang J."/>
            <person name="Hu W."/>
            <person name="Xu A."/>
            <person name="Ren Y."/>
            <person name="Zhang G."/>
            <person name="Bruford M.W."/>
            <person name="Li Q."/>
            <person name="Ma L."/>
            <person name="Guo Y."/>
            <person name="An N."/>
            <person name="Hu Y."/>
            <person name="Zheng Y."/>
            <person name="Shi Y."/>
            <person name="Li Z."/>
            <person name="Liu Q."/>
            <person name="Chen Y."/>
            <person name="Zhao J."/>
            <person name="Qu N."/>
            <person name="Zhao S."/>
            <person name="Tian F."/>
            <person name="Wang X."/>
            <person name="Wang H."/>
            <person name="Xu L."/>
            <person name="Liu X."/>
            <person name="Vinar T."/>
            <person name="Wang Y."/>
            <person name="Lam T.W."/>
            <person name="Yiu S.M."/>
            <person name="Liu S."/>
            <person name="Zhang H."/>
            <person name="Li D."/>
            <person name="Huang Y."/>
            <person name="Wang X."/>
            <person name="Yang G."/>
            <person name="Jiang Z."/>
            <person name="Wang J."/>
            <person name="Qin N."/>
            <person name="Li L."/>
            <person name="Li J."/>
            <person name="Bolund L."/>
            <person name="Kristiansen K."/>
            <person name="Wong G.K."/>
            <person name="Olson M."/>
            <person name="Zhang X."/>
            <person name="Li S."/>
            <person name="Yang H."/>
            <person name="Wang J."/>
            <person name="Wang J."/>
        </authorList>
    </citation>
    <scope>NUCLEOTIDE SEQUENCE [LARGE SCALE GENOMIC DNA]</scope>
</reference>
<dbReference type="InterPro" id="IPR022775">
    <property type="entry name" value="AP_mu_sigma_su"/>
</dbReference>
<evidence type="ECO:0000313" key="7">
    <source>
        <dbReference type="Ensembl" id="ENSAMEP00000039879.1"/>
    </source>
</evidence>
<dbReference type="InterPro" id="IPR016635">
    <property type="entry name" value="AP_complex_ssu"/>
</dbReference>
<evidence type="ECO:0000259" key="6">
    <source>
        <dbReference type="Pfam" id="PF01217"/>
    </source>
</evidence>
<dbReference type="GO" id="GO:0012505">
    <property type="term" value="C:endomembrane system"/>
    <property type="evidence" value="ECO:0007669"/>
    <property type="project" value="UniProtKB-SubCell"/>
</dbReference>
<dbReference type="InterPro" id="IPR011012">
    <property type="entry name" value="Longin-like_dom_sf"/>
</dbReference>